<dbReference type="Proteomes" id="UP000260862">
    <property type="component" value="Unassembled WGS sequence"/>
</dbReference>
<dbReference type="AlphaFoldDB" id="A0A3E4MR45"/>
<evidence type="ECO:0000313" key="2">
    <source>
        <dbReference type="Proteomes" id="UP000260862"/>
    </source>
</evidence>
<gene>
    <name evidence="1" type="ORF">DXD04_14100</name>
</gene>
<keyword evidence="2" id="KW-1185">Reference proteome</keyword>
<reference evidence="1 2" key="1">
    <citation type="submission" date="2018-08" db="EMBL/GenBank/DDBJ databases">
        <title>A genome reference for cultivated species of the human gut microbiota.</title>
        <authorList>
            <person name="Zou Y."/>
            <person name="Xue W."/>
            <person name="Luo G."/>
        </authorList>
    </citation>
    <scope>NUCLEOTIDE SEQUENCE [LARGE SCALE GENOMIC DNA]</scope>
    <source>
        <strain evidence="1 2">TF10-3AC</strain>
    </source>
</reference>
<protein>
    <submittedName>
        <fullName evidence="1">Uncharacterized protein</fullName>
    </submittedName>
</protein>
<organism evidence="1 2">
    <name type="scientific">Phocaeicola plebeius</name>
    <dbReference type="NCBI Taxonomy" id="310297"/>
    <lineage>
        <taxon>Bacteria</taxon>
        <taxon>Pseudomonadati</taxon>
        <taxon>Bacteroidota</taxon>
        <taxon>Bacteroidia</taxon>
        <taxon>Bacteroidales</taxon>
        <taxon>Bacteroidaceae</taxon>
        <taxon>Phocaeicola</taxon>
    </lineage>
</organism>
<accession>A0A3E4MR45</accession>
<comment type="caution">
    <text evidence="1">The sequence shown here is derived from an EMBL/GenBank/DDBJ whole genome shotgun (WGS) entry which is preliminary data.</text>
</comment>
<dbReference type="EMBL" id="QSQT01000033">
    <property type="protein sequence ID" value="RGK52223.1"/>
    <property type="molecule type" value="Genomic_DNA"/>
</dbReference>
<sequence>MSCSNELEVQEKVKALPTVRELVAYPKSDAGRSRSGQLNWEEWEKVTLSSGNHVNTPWNTTQSTTAIPYDIRMDIKSVDGWELIAHTVNGYGDLGVNYLIFHNKYTGVLKVFYYLEPEQANLQNTAMWKLHFEIPQSCLAFSDVYAELSTGKDIYDIYVGNISNDDSKGYTVGWNCFQTELAYDPNLKGGTLQIIPHSCTTSTIELDGDFESTTEGLILSSTTYNKGDKIVKSVAKYAGDKAEKWVEKAIESEKVFKEIKSLIVKGAGSLVSSGVSTLLGAFTGGFDREKKYRTDRYVADEWKGNSFWRDRNACHRFDTPFHIVSFSRQNRSFGCMEFV</sequence>
<proteinExistence type="predicted"/>
<evidence type="ECO:0000313" key="1">
    <source>
        <dbReference type="EMBL" id="RGK52223.1"/>
    </source>
</evidence>
<name>A0A3E4MR45_9BACT</name>